<proteinExistence type="predicted"/>
<accession>A0A4R5LD20</accession>
<dbReference type="EMBL" id="SMOD01000015">
    <property type="protein sequence ID" value="TDG06372.1"/>
    <property type="molecule type" value="Genomic_DNA"/>
</dbReference>
<name>A0A4R5LD20_9BURK</name>
<sequence>METIQPVTIERDDTRIEGATLGGALHGPVRIETEGRPVAMIRYANGVLSGPATYFYPEGNPSAQVQYANGKLDGKALFYHPDGKIQREAHYAHGVLHGVSRTWLADGTLLEEAHYRNGKLHGVLQRFHPNGCLALRQPFNAGKPLEAAKRYTDDNRPLAADGKPLPRWKQWWQSLANPSSA</sequence>
<evidence type="ECO:0000313" key="1">
    <source>
        <dbReference type="EMBL" id="TDG06372.1"/>
    </source>
</evidence>
<reference evidence="1 2" key="1">
    <citation type="submission" date="2019-03" db="EMBL/GenBank/DDBJ databases">
        <title>Paraburkholderia sp. isolated from native Mimosa gymnas in Guartela State Park, Brazil.</title>
        <authorList>
            <person name="Paulitsch F."/>
            <person name="Hungria M."/>
            <person name="Delamuta J.R.M."/>
            <person name="Ribeiro R.A."/>
            <person name="Dall'Agnol R."/>
            <person name="Silva J.S.B."/>
        </authorList>
    </citation>
    <scope>NUCLEOTIDE SEQUENCE [LARGE SCALE GENOMIC DNA]</scope>
    <source>
        <strain evidence="1 2">CNPSo 3008</strain>
    </source>
</reference>
<protein>
    <submittedName>
        <fullName evidence="1">Toxin-antitoxin system YwqK family antitoxin</fullName>
    </submittedName>
</protein>
<gene>
    <name evidence="1" type="ORF">E1N52_20890</name>
</gene>
<comment type="caution">
    <text evidence="1">The sequence shown here is derived from an EMBL/GenBank/DDBJ whole genome shotgun (WGS) entry which is preliminary data.</text>
</comment>
<dbReference type="OrthoDB" id="9083346at2"/>
<dbReference type="Pfam" id="PF07661">
    <property type="entry name" value="MORN_2"/>
    <property type="match status" value="3"/>
</dbReference>
<dbReference type="InterPro" id="IPR011652">
    <property type="entry name" value="MORN_2"/>
</dbReference>
<organism evidence="1 2">
    <name type="scientific">Paraburkholderia guartelaensis</name>
    <dbReference type="NCBI Taxonomy" id="2546446"/>
    <lineage>
        <taxon>Bacteria</taxon>
        <taxon>Pseudomonadati</taxon>
        <taxon>Pseudomonadota</taxon>
        <taxon>Betaproteobacteria</taxon>
        <taxon>Burkholderiales</taxon>
        <taxon>Burkholderiaceae</taxon>
        <taxon>Paraburkholderia</taxon>
    </lineage>
</organism>
<dbReference type="AlphaFoldDB" id="A0A4R5LD20"/>
<dbReference type="SUPFAM" id="SSF82185">
    <property type="entry name" value="Histone H3 K4-specific methyltransferase SET7/9 N-terminal domain"/>
    <property type="match status" value="1"/>
</dbReference>
<dbReference type="Gene3D" id="2.20.110.10">
    <property type="entry name" value="Histone H3 K4-specific methyltransferase SET7/9 N-terminal domain"/>
    <property type="match status" value="2"/>
</dbReference>
<dbReference type="Proteomes" id="UP000295606">
    <property type="component" value="Unassembled WGS sequence"/>
</dbReference>
<evidence type="ECO:0000313" key="2">
    <source>
        <dbReference type="Proteomes" id="UP000295606"/>
    </source>
</evidence>
<dbReference type="RefSeq" id="WP_133184628.1">
    <property type="nucleotide sequence ID" value="NZ_SMOD01000015.1"/>
</dbReference>